<dbReference type="AlphaFoldDB" id="A0A6A6USJ3"/>
<feature type="compositionally biased region" description="Pro residues" evidence="2">
    <location>
        <begin position="25"/>
        <end position="37"/>
    </location>
</feature>
<dbReference type="PANTHER" id="PTHR34853:SF5">
    <property type="entry name" value="LIP-DOMAIN-CONTAINING PROTEIN-RELATED"/>
    <property type="match status" value="1"/>
</dbReference>
<organism evidence="4 5">
    <name type="scientific">Microthyrium microscopicum</name>
    <dbReference type="NCBI Taxonomy" id="703497"/>
    <lineage>
        <taxon>Eukaryota</taxon>
        <taxon>Fungi</taxon>
        <taxon>Dikarya</taxon>
        <taxon>Ascomycota</taxon>
        <taxon>Pezizomycotina</taxon>
        <taxon>Dothideomycetes</taxon>
        <taxon>Dothideomycetes incertae sedis</taxon>
        <taxon>Microthyriales</taxon>
        <taxon>Microthyriaceae</taxon>
        <taxon>Microthyrium</taxon>
    </lineage>
</organism>
<keyword evidence="1" id="KW-0378">Hydrolase</keyword>
<keyword evidence="5" id="KW-1185">Reference proteome</keyword>
<dbReference type="InterPro" id="IPR005152">
    <property type="entry name" value="Lipase_secreted"/>
</dbReference>
<dbReference type="Pfam" id="PF03583">
    <property type="entry name" value="LIP"/>
    <property type="match status" value="1"/>
</dbReference>
<dbReference type="InterPro" id="IPR029058">
    <property type="entry name" value="AB_hydrolase_fold"/>
</dbReference>
<dbReference type="EMBL" id="MU004230">
    <property type="protein sequence ID" value="KAF2675265.1"/>
    <property type="molecule type" value="Genomic_DNA"/>
</dbReference>
<dbReference type="PANTHER" id="PTHR34853">
    <property type="match status" value="1"/>
</dbReference>
<keyword evidence="3" id="KW-0732">Signal</keyword>
<feature type="chain" id="PRO_5025623516" evidence="3">
    <location>
        <begin position="21"/>
        <end position="547"/>
    </location>
</feature>
<feature type="region of interest" description="Disordered" evidence="2">
    <location>
        <begin position="22"/>
        <end position="89"/>
    </location>
</feature>
<dbReference type="GO" id="GO:0004806">
    <property type="term" value="F:triacylglycerol lipase activity"/>
    <property type="evidence" value="ECO:0007669"/>
    <property type="project" value="InterPro"/>
</dbReference>
<evidence type="ECO:0000256" key="3">
    <source>
        <dbReference type="SAM" id="SignalP"/>
    </source>
</evidence>
<dbReference type="Proteomes" id="UP000799302">
    <property type="component" value="Unassembled WGS sequence"/>
</dbReference>
<dbReference type="SUPFAM" id="SSF53474">
    <property type="entry name" value="alpha/beta-Hydrolases"/>
    <property type="match status" value="1"/>
</dbReference>
<name>A0A6A6USJ3_9PEZI</name>
<evidence type="ECO:0000313" key="5">
    <source>
        <dbReference type="Proteomes" id="UP000799302"/>
    </source>
</evidence>
<evidence type="ECO:0000256" key="1">
    <source>
        <dbReference type="ARBA" id="ARBA00022801"/>
    </source>
</evidence>
<dbReference type="GO" id="GO:0016042">
    <property type="term" value="P:lipid catabolic process"/>
    <property type="evidence" value="ECO:0007669"/>
    <property type="project" value="InterPro"/>
</dbReference>
<sequence>MYTPLRLWLLLATIESVALCAPSPQQEPSPLDLPPSKPYQSVLPSLKSHPPKVSNGTSSGHSAPAAPPKSSSVSSAKTSPTGSSAAIPYRNTTSTGIISSATASPKASMAPPFKVPDNFPGNDEWYRPPAGFGKEKTGALLKYRKTPKAISLDNKSALKMKEAWQLMYRTQNTVGEPESSVVTVLVPYNATRSNVFAYHWFSDSTYQDCSPSLGMQVGTRTDNTYTQKQTGILVSALAQGWHVVVPDDGGPHAIFGNSKYLGYSILDSLKVVVNSTEIVGLDPDPIVTTYGYSGGAMSGTFAMEMQPTYAPDLKIAGAALGGLLPNMTFVMTHMHYVANRSAYGPPLIAGFAKEYANLTNWLDENLAPEHAEEFRKVYTQCYDANWDLFSKRPTTEYLKRGIDSLEDAIPVSVFNNSGNLGQNGSPKVPLYIYETVGDDASPVNFTDAIITKYCKEGANIEYERNPIRITHSEEMVAGLPGAMRWLQDRHEGKDIVTGCRNSTETTFSKDAKKQGHLVTGILGTLFAYFGFTIGPDYWIAPFTMFWP</sequence>
<feature type="compositionally biased region" description="Low complexity" evidence="2">
    <location>
        <begin position="56"/>
        <end position="89"/>
    </location>
</feature>
<reference evidence="4" key="1">
    <citation type="journal article" date="2020" name="Stud. Mycol.">
        <title>101 Dothideomycetes genomes: a test case for predicting lifestyles and emergence of pathogens.</title>
        <authorList>
            <person name="Haridas S."/>
            <person name="Albert R."/>
            <person name="Binder M."/>
            <person name="Bloem J."/>
            <person name="Labutti K."/>
            <person name="Salamov A."/>
            <person name="Andreopoulos B."/>
            <person name="Baker S."/>
            <person name="Barry K."/>
            <person name="Bills G."/>
            <person name="Bluhm B."/>
            <person name="Cannon C."/>
            <person name="Castanera R."/>
            <person name="Culley D."/>
            <person name="Daum C."/>
            <person name="Ezra D."/>
            <person name="Gonzalez J."/>
            <person name="Henrissat B."/>
            <person name="Kuo A."/>
            <person name="Liang C."/>
            <person name="Lipzen A."/>
            <person name="Lutzoni F."/>
            <person name="Magnuson J."/>
            <person name="Mondo S."/>
            <person name="Nolan M."/>
            <person name="Ohm R."/>
            <person name="Pangilinan J."/>
            <person name="Park H.-J."/>
            <person name="Ramirez L."/>
            <person name="Alfaro M."/>
            <person name="Sun H."/>
            <person name="Tritt A."/>
            <person name="Yoshinaga Y."/>
            <person name="Zwiers L.-H."/>
            <person name="Turgeon B."/>
            <person name="Goodwin S."/>
            <person name="Spatafora J."/>
            <person name="Crous P."/>
            <person name="Grigoriev I."/>
        </authorList>
    </citation>
    <scope>NUCLEOTIDE SEQUENCE</scope>
    <source>
        <strain evidence="4">CBS 115976</strain>
    </source>
</reference>
<dbReference type="Gene3D" id="1.10.260.130">
    <property type="match status" value="1"/>
</dbReference>
<evidence type="ECO:0000256" key="2">
    <source>
        <dbReference type="SAM" id="MobiDB-lite"/>
    </source>
</evidence>
<feature type="signal peptide" evidence="3">
    <location>
        <begin position="1"/>
        <end position="20"/>
    </location>
</feature>
<evidence type="ECO:0000313" key="4">
    <source>
        <dbReference type="EMBL" id="KAF2675265.1"/>
    </source>
</evidence>
<proteinExistence type="predicted"/>
<accession>A0A6A6USJ3</accession>
<protein>
    <submittedName>
        <fullName evidence="4">LIP-domain-containing protein</fullName>
    </submittedName>
</protein>
<dbReference type="OrthoDB" id="2373480at2759"/>
<dbReference type="Gene3D" id="3.40.50.1820">
    <property type="entry name" value="alpha/beta hydrolase"/>
    <property type="match status" value="1"/>
</dbReference>
<gene>
    <name evidence="4" type="ORF">BT63DRAFT_450251</name>
</gene>